<proteinExistence type="predicted"/>
<evidence type="ECO:0000256" key="3">
    <source>
        <dbReference type="ARBA" id="ARBA00022833"/>
    </source>
</evidence>
<evidence type="ECO:0000256" key="7">
    <source>
        <dbReference type="ARBA" id="ARBA00023242"/>
    </source>
</evidence>
<keyword evidence="10" id="KW-1185">Reference proteome</keyword>
<dbReference type="GO" id="GO:0005634">
    <property type="term" value="C:nucleus"/>
    <property type="evidence" value="ECO:0007669"/>
    <property type="project" value="UniProtKB-SubCell"/>
</dbReference>
<keyword evidence="2" id="KW-0479">Metal-binding</keyword>
<dbReference type="STRING" id="747676.F4RNL7"/>
<dbReference type="SMART" id="SM01090">
    <property type="entry name" value="Copper-fist"/>
    <property type="match status" value="1"/>
</dbReference>
<protein>
    <recommendedName>
        <fullName evidence="8">Copper-fist domain-containing protein</fullName>
    </recommendedName>
</protein>
<dbReference type="EMBL" id="GL883110">
    <property type="protein sequence ID" value="EGG06069.1"/>
    <property type="molecule type" value="Genomic_DNA"/>
</dbReference>
<dbReference type="GO" id="GO:0045944">
    <property type="term" value="P:positive regulation of transcription by RNA polymerase II"/>
    <property type="evidence" value="ECO:0007669"/>
    <property type="project" value="TreeGrafter"/>
</dbReference>
<dbReference type="AlphaFoldDB" id="F4RNL7"/>
<dbReference type="GO" id="GO:0005507">
    <property type="term" value="F:copper ion binding"/>
    <property type="evidence" value="ECO:0007669"/>
    <property type="project" value="InterPro"/>
</dbReference>
<evidence type="ECO:0000259" key="8">
    <source>
        <dbReference type="PROSITE" id="PS50073"/>
    </source>
</evidence>
<evidence type="ECO:0000256" key="6">
    <source>
        <dbReference type="ARBA" id="ARBA00023163"/>
    </source>
</evidence>
<keyword evidence="7" id="KW-0539">Nucleus</keyword>
<dbReference type="InterPro" id="IPR051763">
    <property type="entry name" value="Copper_Homeo_Regul"/>
</dbReference>
<dbReference type="OrthoDB" id="5600085at2759"/>
<dbReference type="Pfam" id="PF00649">
    <property type="entry name" value="Copper-fist"/>
    <property type="match status" value="1"/>
</dbReference>
<keyword evidence="3" id="KW-0862">Zinc</keyword>
<evidence type="ECO:0000256" key="2">
    <source>
        <dbReference type="ARBA" id="ARBA00022723"/>
    </source>
</evidence>
<dbReference type="PANTHER" id="PTHR28088">
    <property type="entry name" value="TRANSCRIPTIONAL ACTIVATOR HAA1-RELATED"/>
    <property type="match status" value="1"/>
</dbReference>
<dbReference type="HOGENOM" id="CLU_175719_0_0_1"/>
<evidence type="ECO:0000313" key="9">
    <source>
        <dbReference type="EMBL" id="EGG06069.1"/>
    </source>
</evidence>
<evidence type="ECO:0000256" key="4">
    <source>
        <dbReference type="ARBA" id="ARBA00023008"/>
    </source>
</evidence>
<dbReference type="RefSeq" id="XP_007410720.1">
    <property type="nucleotide sequence ID" value="XM_007410658.1"/>
</dbReference>
<dbReference type="GO" id="GO:0000978">
    <property type="term" value="F:RNA polymerase II cis-regulatory region sequence-specific DNA binding"/>
    <property type="evidence" value="ECO:0007669"/>
    <property type="project" value="TreeGrafter"/>
</dbReference>
<keyword evidence="6" id="KW-0804">Transcription</keyword>
<comment type="subcellular location">
    <subcellularLocation>
        <location evidence="1">Nucleus</location>
    </subcellularLocation>
</comment>
<dbReference type="VEuPathDB" id="FungiDB:MELLADRAFT_36341"/>
<dbReference type="Gene3D" id="3.90.430.10">
    <property type="entry name" value="Copper fist DNA-binding domain"/>
    <property type="match status" value="1"/>
</dbReference>
<dbReference type="SUPFAM" id="SSF57879">
    <property type="entry name" value="Zinc domain conserved in yeast copper-regulated transcription factors"/>
    <property type="match status" value="1"/>
</dbReference>
<dbReference type="GO" id="GO:0006878">
    <property type="term" value="P:intracellular copper ion homeostasis"/>
    <property type="evidence" value="ECO:0007669"/>
    <property type="project" value="TreeGrafter"/>
</dbReference>
<evidence type="ECO:0000313" key="10">
    <source>
        <dbReference type="Proteomes" id="UP000001072"/>
    </source>
</evidence>
<dbReference type="InterPro" id="IPR036395">
    <property type="entry name" value="Cu_fist_DNA-bd_dom_sf"/>
</dbReference>
<name>F4RNL7_MELLP</name>
<evidence type="ECO:0000256" key="5">
    <source>
        <dbReference type="ARBA" id="ARBA00023015"/>
    </source>
</evidence>
<dbReference type="SMART" id="SM00412">
    <property type="entry name" value="Cu_FIST"/>
    <property type="match status" value="1"/>
</dbReference>
<dbReference type="GO" id="GO:0000981">
    <property type="term" value="F:DNA-binding transcription factor activity, RNA polymerase II-specific"/>
    <property type="evidence" value="ECO:0007669"/>
    <property type="project" value="TreeGrafter"/>
</dbReference>
<dbReference type="GO" id="GO:0006879">
    <property type="term" value="P:intracellular iron ion homeostasis"/>
    <property type="evidence" value="ECO:0007669"/>
    <property type="project" value="TreeGrafter"/>
</dbReference>
<reference evidence="10" key="1">
    <citation type="journal article" date="2011" name="Proc. Natl. Acad. Sci. U.S.A.">
        <title>Obligate biotrophy features unraveled by the genomic analysis of rust fungi.</title>
        <authorList>
            <person name="Duplessis S."/>
            <person name="Cuomo C.A."/>
            <person name="Lin Y.-C."/>
            <person name="Aerts A."/>
            <person name="Tisserant E."/>
            <person name="Veneault-Fourrey C."/>
            <person name="Joly D.L."/>
            <person name="Hacquard S."/>
            <person name="Amselem J."/>
            <person name="Cantarel B.L."/>
            <person name="Chiu R."/>
            <person name="Coutinho P.M."/>
            <person name="Feau N."/>
            <person name="Field M."/>
            <person name="Frey P."/>
            <person name="Gelhaye E."/>
            <person name="Goldberg J."/>
            <person name="Grabherr M.G."/>
            <person name="Kodira C.D."/>
            <person name="Kohler A."/>
            <person name="Kuees U."/>
            <person name="Lindquist E.A."/>
            <person name="Lucas S.M."/>
            <person name="Mago R."/>
            <person name="Mauceli E."/>
            <person name="Morin E."/>
            <person name="Murat C."/>
            <person name="Pangilinan J.L."/>
            <person name="Park R."/>
            <person name="Pearson M."/>
            <person name="Quesneville H."/>
            <person name="Rouhier N."/>
            <person name="Sakthikumar S."/>
            <person name="Salamov A.A."/>
            <person name="Schmutz J."/>
            <person name="Selles B."/>
            <person name="Shapiro H."/>
            <person name="Tanguay P."/>
            <person name="Tuskan G.A."/>
            <person name="Henrissat B."/>
            <person name="Van de Peer Y."/>
            <person name="Rouze P."/>
            <person name="Ellis J.G."/>
            <person name="Dodds P.N."/>
            <person name="Schein J.E."/>
            <person name="Zhong S."/>
            <person name="Hamelin R.C."/>
            <person name="Grigoriev I.V."/>
            <person name="Szabo L.J."/>
            <person name="Martin F."/>
        </authorList>
    </citation>
    <scope>NUCLEOTIDE SEQUENCE [LARGE SCALE GENOMIC DNA]</scope>
    <source>
        <strain evidence="10">98AG31 / pathotype 3-4-7</strain>
    </source>
</reference>
<dbReference type="InParanoid" id="F4RNL7"/>
<dbReference type="GeneID" id="18927545"/>
<organism evidence="10">
    <name type="scientific">Melampsora larici-populina (strain 98AG31 / pathotype 3-4-7)</name>
    <name type="common">Poplar leaf rust fungus</name>
    <dbReference type="NCBI Taxonomy" id="747676"/>
    <lineage>
        <taxon>Eukaryota</taxon>
        <taxon>Fungi</taxon>
        <taxon>Dikarya</taxon>
        <taxon>Basidiomycota</taxon>
        <taxon>Pucciniomycotina</taxon>
        <taxon>Pucciniomycetes</taxon>
        <taxon>Pucciniales</taxon>
        <taxon>Melampsoraceae</taxon>
        <taxon>Melampsora</taxon>
    </lineage>
</organism>
<keyword evidence="4" id="KW-0186">Copper</keyword>
<dbReference type="KEGG" id="mlr:MELLADRAFT_36341"/>
<dbReference type="PANTHER" id="PTHR28088:SF5">
    <property type="entry name" value="TRANSCRIPTIONAL ACTIVATOR HAA1-RELATED"/>
    <property type="match status" value="1"/>
</dbReference>
<sequence length="87" mass="9992">MSIGKKFACAACVKGHRSSSCAHTDRTLVEIGKKGRPPTQCAHCRELRRISKVHSKCVCGNKPLKQRQYCHLDFFYRVLLTDRLRFL</sequence>
<dbReference type="FunFam" id="3.90.430.10:FF:000001">
    <property type="entry name" value="Copper fist DNA-binding protein"/>
    <property type="match status" value="1"/>
</dbReference>
<dbReference type="PRINTS" id="PR00617">
    <property type="entry name" value="COPPERFIST"/>
</dbReference>
<evidence type="ECO:0000256" key="1">
    <source>
        <dbReference type="ARBA" id="ARBA00004123"/>
    </source>
</evidence>
<dbReference type="Proteomes" id="UP000001072">
    <property type="component" value="Unassembled WGS sequence"/>
</dbReference>
<accession>F4RNL7</accession>
<feature type="domain" description="Copper-fist" evidence="8">
    <location>
        <begin position="1"/>
        <end position="38"/>
    </location>
</feature>
<keyword evidence="5" id="KW-0805">Transcription regulation</keyword>
<gene>
    <name evidence="9" type="ORF">MELLADRAFT_36341</name>
</gene>
<dbReference type="InterPro" id="IPR001083">
    <property type="entry name" value="Cu_fist_DNA-bd_dom"/>
</dbReference>
<dbReference type="PROSITE" id="PS50073">
    <property type="entry name" value="COPPER_FIST_2"/>
    <property type="match status" value="1"/>
</dbReference>